<dbReference type="PANTHER" id="PTHR17537:SF5">
    <property type="entry name" value="TRANSDUCER OF ERBB2, ISOFORM A"/>
    <property type="match status" value="1"/>
</dbReference>
<dbReference type="GO" id="GO:0003714">
    <property type="term" value="F:transcription corepressor activity"/>
    <property type="evidence" value="ECO:0007669"/>
    <property type="project" value="TreeGrafter"/>
</dbReference>
<evidence type="ECO:0000313" key="1">
    <source>
        <dbReference type="Proteomes" id="UP000036681"/>
    </source>
</evidence>
<dbReference type="InterPro" id="IPR015676">
    <property type="entry name" value="Tob1/2"/>
</dbReference>
<dbReference type="SUPFAM" id="SSF160696">
    <property type="entry name" value="BTG domain-like"/>
    <property type="match status" value="1"/>
</dbReference>
<dbReference type="GO" id="GO:0005634">
    <property type="term" value="C:nucleus"/>
    <property type="evidence" value="ECO:0007669"/>
    <property type="project" value="TreeGrafter"/>
</dbReference>
<dbReference type="Gene3D" id="3.90.640.90">
    <property type="entry name" value="Anti-proliferative protein, N-terminal domain"/>
    <property type="match status" value="1"/>
</dbReference>
<dbReference type="InterPro" id="IPR036054">
    <property type="entry name" value="BTG-like_sf"/>
</dbReference>
<proteinExistence type="predicted"/>
<sequence>FGWKYSFPVDARSLQEQLHRKASSSKWRTERTAPRLRTYHEREIRDNCTQENGEGDMRVEIEETVCFLASFLYGTIPRRHVDEFAEILANRLLEVVMGKSRSPNVFHLVVNAAGKSDPIVQSVGAFLDFTIAAEEAYVDLTEVLSLLPNSLIVEIRPGCVNALNADTGQMKPIYPQTTSPVRSQDYGRRFRTCNAGSLNSPNGRVRHSEKLKRRPQLRVEHHYSCSETDGQLYFQCVRPYFELERGNGVYTAKAFAATRFGSTKPKNHQRVDAGSGYHPYTTPSLYAYLQLLIFLNALACITVWSEKLEKEAENEEV</sequence>
<dbReference type="WBParaSite" id="ALUE_0000625901-mRNA-1">
    <property type="protein sequence ID" value="ALUE_0000625901-mRNA-1"/>
    <property type="gene ID" value="ALUE_0000625901"/>
</dbReference>
<dbReference type="PANTHER" id="PTHR17537">
    <property type="entry name" value="TRANSDUCER OF ERBB2 TOB"/>
    <property type="match status" value="1"/>
</dbReference>
<accession>A0A0M3HU38</accession>
<keyword evidence="1" id="KW-1185">Reference proteome</keyword>
<dbReference type="Proteomes" id="UP000036681">
    <property type="component" value="Unplaced"/>
</dbReference>
<dbReference type="AlphaFoldDB" id="A0A0M3HU38"/>
<organism evidence="1 2">
    <name type="scientific">Ascaris lumbricoides</name>
    <name type="common">Giant roundworm</name>
    <dbReference type="NCBI Taxonomy" id="6252"/>
    <lineage>
        <taxon>Eukaryota</taxon>
        <taxon>Metazoa</taxon>
        <taxon>Ecdysozoa</taxon>
        <taxon>Nematoda</taxon>
        <taxon>Chromadorea</taxon>
        <taxon>Rhabditida</taxon>
        <taxon>Spirurina</taxon>
        <taxon>Ascaridomorpha</taxon>
        <taxon>Ascaridoidea</taxon>
        <taxon>Ascarididae</taxon>
        <taxon>Ascaris</taxon>
    </lineage>
</organism>
<name>A0A0M3HU38_ASCLU</name>
<dbReference type="GO" id="GO:0005737">
    <property type="term" value="C:cytoplasm"/>
    <property type="evidence" value="ECO:0007669"/>
    <property type="project" value="TreeGrafter"/>
</dbReference>
<protein>
    <submittedName>
        <fullName evidence="2">Anti_prolifrtn domain-containing protein</fullName>
    </submittedName>
</protein>
<evidence type="ECO:0000313" key="2">
    <source>
        <dbReference type="WBParaSite" id="ALUE_0000625901-mRNA-1"/>
    </source>
</evidence>
<reference evidence="2" key="1">
    <citation type="submission" date="2017-02" db="UniProtKB">
        <authorList>
            <consortium name="WormBaseParasite"/>
        </authorList>
    </citation>
    <scope>IDENTIFICATION</scope>
</reference>